<evidence type="ECO:0000256" key="1">
    <source>
        <dbReference type="SAM" id="MobiDB-lite"/>
    </source>
</evidence>
<organism evidence="2">
    <name type="scientific">bioreactor metagenome</name>
    <dbReference type="NCBI Taxonomy" id="1076179"/>
    <lineage>
        <taxon>unclassified sequences</taxon>
        <taxon>metagenomes</taxon>
        <taxon>ecological metagenomes</taxon>
    </lineage>
</organism>
<evidence type="ECO:0000313" key="2">
    <source>
        <dbReference type="EMBL" id="MPN55838.1"/>
    </source>
</evidence>
<gene>
    <name evidence="2" type="ORF">SDC9_203522</name>
</gene>
<reference evidence="2" key="1">
    <citation type="submission" date="2019-08" db="EMBL/GenBank/DDBJ databases">
        <authorList>
            <person name="Kucharzyk K."/>
            <person name="Murdoch R.W."/>
            <person name="Higgins S."/>
            <person name="Loffler F."/>
        </authorList>
    </citation>
    <scope>NUCLEOTIDE SEQUENCE</scope>
</reference>
<dbReference type="AlphaFoldDB" id="A0A645IWQ8"/>
<name>A0A645IWQ8_9ZZZZ</name>
<accession>A0A645IWQ8</accession>
<sequence>MRTRKSGRGPDTGGTSSREETRRNTGELWYNAGSTVWGIWDATGNHCFFCGSIGVPITLCLRCGAARAASDGGHAGFAGDSGAKSRPDSKANLRTQPVARAGRGCAVV</sequence>
<proteinExistence type="predicted"/>
<dbReference type="EMBL" id="VSSQ01125508">
    <property type="protein sequence ID" value="MPN55838.1"/>
    <property type="molecule type" value="Genomic_DNA"/>
</dbReference>
<comment type="caution">
    <text evidence="2">The sequence shown here is derived from an EMBL/GenBank/DDBJ whole genome shotgun (WGS) entry which is preliminary data.</text>
</comment>
<feature type="region of interest" description="Disordered" evidence="1">
    <location>
        <begin position="69"/>
        <end position="96"/>
    </location>
</feature>
<protein>
    <submittedName>
        <fullName evidence="2">Uncharacterized protein</fullName>
    </submittedName>
</protein>
<feature type="region of interest" description="Disordered" evidence="1">
    <location>
        <begin position="1"/>
        <end position="24"/>
    </location>
</feature>